<proteinExistence type="inferred from homology"/>
<dbReference type="PANTHER" id="PTHR33446:SF2">
    <property type="entry name" value="PROTEIN TONB"/>
    <property type="match status" value="1"/>
</dbReference>
<dbReference type="GO" id="GO:0015891">
    <property type="term" value="P:siderophore transport"/>
    <property type="evidence" value="ECO:0007669"/>
    <property type="project" value="InterPro"/>
</dbReference>
<name>A0A7G1HTI3_9BACT</name>
<dbReference type="PANTHER" id="PTHR33446">
    <property type="entry name" value="PROTEIN TONB-RELATED"/>
    <property type="match status" value="1"/>
</dbReference>
<protein>
    <recommendedName>
        <fullName evidence="10">TonB C-terminal domain-containing protein</fullName>
    </recommendedName>
</protein>
<dbReference type="RefSeq" id="WP_200755748.1">
    <property type="nucleotide sequence ID" value="NZ_AP023322.1"/>
</dbReference>
<dbReference type="GO" id="GO:0031992">
    <property type="term" value="F:energy transducer activity"/>
    <property type="evidence" value="ECO:0007669"/>
    <property type="project" value="InterPro"/>
</dbReference>
<dbReference type="AlphaFoldDB" id="A0A7G1HTI3"/>
<dbReference type="SUPFAM" id="SSF82185">
    <property type="entry name" value="Histone H3 K4-specific methyltransferase SET7/9 N-terminal domain"/>
    <property type="match status" value="1"/>
</dbReference>
<dbReference type="PROSITE" id="PS52015">
    <property type="entry name" value="TONB_CTD"/>
    <property type="match status" value="1"/>
</dbReference>
<organism evidence="11 12">
    <name type="scientific">Coprobacter secundus subsp. similis</name>
    <dbReference type="NCBI Taxonomy" id="2751153"/>
    <lineage>
        <taxon>Bacteria</taxon>
        <taxon>Pseudomonadati</taxon>
        <taxon>Bacteroidota</taxon>
        <taxon>Bacteroidia</taxon>
        <taxon>Bacteroidales</taxon>
        <taxon>Barnesiellaceae</taxon>
        <taxon>Coprobacter</taxon>
    </lineage>
</organism>
<dbReference type="Gene3D" id="2.20.110.10">
    <property type="entry name" value="Histone H3 K4-specific methyltransferase SET7/9 N-terminal domain"/>
    <property type="match status" value="1"/>
</dbReference>
<evidence type="ECO:0000256" key="5">
    <source>
        <dbReference type="ARBA" id="ARBA00022519"/>
    </source>
</evidence>
<evidence type="ECO:0000256" key="6">
    <source>
        <dbReference type="ARBA" id="ARBA00022692"/>
    </source>
</evidence>
<dbReference type="GO" id="GO:0055085">
    <property type="term" value="P:transmembrane transport"/>
    <property type="evidence" value="ECO:0007669"/>
    <property type="project" value="InterPro"/>
</dbReference>
<keyword evidence="7" id="KW-0653">Protein transport</keyword>
<dbReference type="SUPFAM" id="SSF74653">
    <property type="entry name" value="TolA/TonB C-terminal domain"/>
    <property type="match status" value="1"/>
</dbReference>
<evidence type="ECO:0000256" key="7">
    <source>
        <dbReference type="ARBA" id="ARBA00022927"/>
    </source>
</evidence>
<keyword evidence="9" id="KW-0472">Membrane</keyword>
<keyword evidence="5" id="KW-0997">Cell inner membrane</keyword>
<dbReference type="InterPro" id="IPR006260">
    <property type="entry name" value="TonB/TolA_C"/>
</dbReference>
<keyword evidence="3" id="KW-0813">Transport</keyword>
<dbReference type="Pfam" id="PF03544">
    <property type="entry name" value="TonB_C"/>
    <property type="match status" value="1"/>
</dbReference>
<dbReference type="InterPro" id="IPR051045">
    <property type="entry name" value="TonB-dependent_transducer"/>
</dbReference>
<sequence length="251" mass="29198">MSKYLLTYIFIITTLYPIHLISAQTDTVYYDIDNKKISNNEVNHIYRYEVINKIDGIGLTKVCKFNKKGILISDVYYSSYTKKKKIRQGNSKEFYSSGKIRVSSEYNENELNGKTISYFKNGNIRAEYWFDNGKVDKEKSRCFDEEGKLIPYIHYQILPVFPGGQEAFKNYLQKLKYPEAPQKKKIEGKVIVRFVVKRDGAIDDIKVVHSIDPFLDQEAMHLVKSMPKWTPGSQFGLPVNVLYTLPINFKL</sequence>
<dbReference type="Proteomes" id="UP000594042">
    <property type="component" value="Chromosome"/>
</dbReference>
<evidence type="ECO:0000313" key="12">
    <source>
        <dbReference type="Proteomes" id="UP000594042"/>
    </source>
</evidence>
<dbReference type="Gene3D" id="3.30.1150.10">
    <property type="match status" value="1"/>
</dbReference>
<comment type="similarity">
    <text evidence="2">Belongs to the TonB family.</text>
</comment>
<dbReference type="NCBIfam" id="TIGR01352">
    <property type="entry name" value="tonB_Cterm"/>
    <property type="match status" value="1"/>
</dbReference>
<evidence type="ECO:0000256" key="4">
    <source>
        <dbReference type="ARBA" id="ARBA00022475"/>
    </source>
</evidence>
<reference evidence="12" key="1">
    <citation type="submission" date="2020-07" db="EMBL/GenBank/DDBJ databases">
        <title>Complete genome sequencing of Coprobacter sp. strain 2CBH44.</title>
        <authorList>
            <person name="Sakamoto M."/>
            <person name="Murakami T."/>
            <person name="Mori H."/>
        </authorList>
    </citation>
    <scope>NUCLEOTIDE SEQUENCE [LARGE SCALE GENOMIC DNA]</scope>
    <source>
        <strain evidence="12">2CBH44</strain>
    </source>
</reference>
<evidence type="ECO:0000256" key="3">
    <source>
        <dbReference type="ARBA" id="ARBA00022448"/>
    </source>
</evidence>
<keyword evidence="8" id="KW-1133">Transmembrane helix</keyword>
<evidence type="ECO:0000256" key="9">
    <source>
        <dbReference type="ARBA" id="ARBA00023136"/>
    </source>
</evidence>
<comment type="subcellular location">
    <subcellularLocation>
        <location evidence="1">Cell inner membrane</location>
        <topology evidence="1">Single-pass membrane protein</topology>
        <orientation evidence="1">Periplasmic side</orientation>
    </subcellularLocation>
</comment>
<dbReference type="KEGG" id="copr:Cop2CBH44_12990"/>
<dbReference type="GO" id="GO:0098797">
    <property type="term" value="C:plasma membrane protein complex"/>
    <property type="evidence" value="ECO:0007669"/>
    <property type="project" value="TreeGrafter"/>
</dbReference>
<dbReference type="PRINTS" id="PR01374">
    <property type="entry name" value="TONBPROTEIN"/>
</dbReference>
<evidence type="ECO:0000313" key="11">
    <source>
        <dbReference type="EMBL" id="BCI62946.1"/>
    </source>
</evidence>
<dbReference type="EMBL" id="AP023322">
    <property type="protein sequence ID" value="BCI62946.1"/>
    <property type="molecule type" value="Genomic_DNA"/>
</dbReference>
<dbReference type="GO" id="GO:0015031">
    <property type="term" value="P:protein transport"/>
    <property type="evidence" value="ECO:0007669"/>
    <property type="project" value="UniProtKB-KW"/>
</dbReference>
<keyword evidence="12" id="KW-1185">Reference proteome</keyword>
<dbReference type="InterPro" id="IPR003538">
    <property type="entry name" value="TonB"/>
</dbReference>
<dbReference type="GO" id="GO:0030288">
    <property type="term" value="C:outer membrane-bounded periplasmic space"/>
    <property type="evidence" value="ECO:0007669"/>
    <property type="project" value="InterPro"/>
</dbReference>
<keyword evidence="4" id="KW-1003">Cell membrane</keyword>
<accession>A0A7G1HTI3</accession>
<evidence type="ECO:0000256" key="1">
    <source>
        <dbReference type="ARBA" id="ARBA00004383"/>
    </source>
</evidence>
<evidence type="ECO:0000259" key="10">
    <source>
        <dbReference type="PROSITE" id="PS52015"/>
    </source>
</evidence>
<evidence type="ECO:0000256" key="2">
    <source>
        <dbReference type="ARBA" id="ARBA00006555"/>
    </source>
</evidence>
<keyword evidence="6" id="KW-0812">Transmembrane</keyword>
<dbReference type="InterPro" id="IPR037682">
    <property type="entry name" value="TonB_C"/>
</dbReference>
<evidence type="ECO:0000256" key="8">
    <source>
        <dbReference type="ARBA" id="ARBA00022989"/>
    </source>
</evidence>
<feature type="domain" description="TonB C-terminal" evidence="10">
    <location>
        <begin position="162"/>
        <end position="251"/>
    </location>
</feature>
<gene>
    <name evidence="11" type="ORF">Cop2CBH44_12990</name>
</gene>